<evidence type="ECO:0000256" key="8">
    <source>
        <dbReference type="ARBA" id="ARBA00023065"/>
    </source>
</evidence>
<keyword evidence="5 11" id="KW-0812">Transmembrane</keyword>
<comment type="function">
    <text evidence="11">Na(+)/H(+) antiporter that extrudes sodium in exchange for external protons.</text>
</comment>
<keyword evidence="3 11" id="KW-0050">Antiport</keyword>
<evidence type="ECO:0000256" key="7">
    <source>
        <dbReference type="ARBA" id="ARBA00023053"/>
    </source>
</evidence>
<dbReference type="Proteomes" id="UP000268291">
    <property type="component" value="Unassembled WGS sequence"/>
</dbReference>
<keyword evidence="4 11" id="KW-1003">Cell membrane</keyword>
<dbReference type="PANTHER" id="PTHR30341">
    <property type="entry name" value="SODIUM ION/PROTON ANTIPORTER NHAA-RELATED"/>
    <property type="match status" value="1"/>
</dbReference>
<dbReference type="HAMAP" id="MF_01844">
    <property type="entry name" value="NhaA"/>
    <property type="match status" value="1"/>
</dbReference>
<feature type="transmembrane region" description="Helical" evidence="11">
    <location>
        <begin position="75"/>
        <end position="93"/>
    </location>
</feature>
<dbReference type="Gene3D" id="1.20.1530.10">
    <property type="entry name" value="Na+/H+ antiporter like domain"/>
    <property type="match status" value="1"/>
</dbReference>
<evidence type="ECO:0000313" key="14">
    <source>
        <dbReference type="Proteomes" id="UP000268291"/>
    </source>
</evidence>
<keyword evidence="14" id="KW-1185">Reference proteome</keyword>
<dbReference type="PANTHER" id="PTHR30341:SF0">
    <property type="entry name" value="NA(+)_H(+) ANTIPORTER NHAA"/>
    <property type="match status" value="1"/>
</dbReference>
<feature type="transmembrane region" description="Helical" evidence="11">
    <location>
        <begin position="241"/>
        <end position="258"/>
    </location>
</feature>
<feature type="transmembrane region" description="Helical" evidence="11">
    <location>
        <begin position="186"/>
        <end position="204"/>
    </location>
</feature>
<dbReference type="EMBL" id="RZGY01000001">
    <property type="protein sequence ID" value="RUQ85647.1"/>
    <property type="molecule type" value="Genomic_DNA"/>
</dbReference>
<evidence type="ECO:0000256" key="4">
    <source>
        <dbReference type="ARBA" id="ARBA00022475"/>
    </source>
</evidence>
<feature type="transmembrane region" description="Helical" evidence="11">
    <location>
        <begin position="211"/>
        <end position="235"/>
    </location>
</feature>
<feature type="transmembrane region" description="Helical" evidence="11">
    <location>
        <begin position="333"/>
        <end position="352"/>
    </location>
</feature>
<feature type="transmembrane region" description="Helical" evidence="11">
    <location>
        <begin position="113"/>
        <end position="134"/>
    </location>
</feature>
<dbReference type="InterPro" id="IPR004670">
    <property type="entry name" value="NhaA"/>
</dbReference>
<dbReference type="InterPro" id="IPR023171">
    <property type="entry name" value="Na/H_antiporter_dom_sf"/>
</dbReference>
<evidence type="ECO:0000256" key="3">
    <source>
        <dbReference type="ARBA" id="ARBA00022449"/>
    </source>
</evidence>
<keyword evidence="9 11" id="KW-0472">Membrane</keyword>
<comment type="subcellular location">
    <subcellularLocation>
        <location evidence="1">Cell inner membrane</location>
        <topology evidence="1">Multi-pass membrane protein</topology>
    </subcellularLocation>
    <subcellularLocation>
        <location evidence="11">Cell membrane</location>
        <topology evidence="11">Multi-pass membrane protein</topology>
    </subcellularLocation>
</comment>
<evidence type="ECO:0000313" key="13">
    <source>
        <dbReference type="EMBL" id="RUQ85647.1"/>
    </source>
</evidence>
<evidence type="ECO:0000256" key="1">
    <source>
        <dbReference type="ARBA" id="ARBA00004429"/>
    </source>
</evidence>
<keyword evidence="8 11" id="KW-0406">Ion transport</keyword>
<evidence type="ECO:0000256" key="10">
    <source>
        <dbReference type="ARBA" id="ARBA00023201"/>
    </source>
</evidence>
<gene>
    <name evidence="11 13" type="primary">nhaA</name>
    <name evidence="13" type="ORF">ELQ93_00980</name>
</gene>
<keyword evidence="2 11" id="KW-0813">Transport</keyword>
<dbReference type="NCBIfam" id="TIGR00773">
    <property type="entry name" value="NhaA"/>
    <property type="match status" value="1"/>
</dbReference>
<feature type="transmembrane region" description="Helical" evidence="11">
    <location>
        <begin position="293"/>
        <end position="312"/>
    </location>
</feature>
<evidence type="ECO:0000256" key="6">
    <source>
        <dbReference type="ARBA" id="ARBA00022989"/>
    </source>
</evidence>
<evidence type="ECO:0000256" key="11">
    <source>
        <dbReference type="HAMAP-Rule" id="MF_01844"/>
    </source>
</evidence>
<feature type="transmembrane region" description="Helical" evidence="11">
    <location>
        <begin position="438"/>
        <end position="457"/>
    </location>
</feature>
<sequence>MDAGEPGSLVGPPRIAAVIPVRVPRRTPVTDDAPQDSTPLDTPPLDPTPPVRRRVFGRGTYGESLRIDEILRKESVGGTLLLIAAVAALIWANSPASPGYYALRDLTFGYEPWHLELSIGHWASDGLLAIFFFIVGLELKREFIAGDLRDPKTAVVPVLAAVGGVIVPALIYALVNAGDPETVRGWAIPTATDIAFAVAVLAIIGSKLPAALRIFLLTLAVVDDFIAIGIIAFVFTDDIDLVALALAVVPIALFGFLVQRYRRFFGGRIWTGWVILVPIAFAAWALVHASGVHATIAGVALAFTVPVIRSAAAGGPEAGPGLAEVFEHRIRPISAGFAVPVFAFFAAGVTVVGDGFAAALTDTVTIGVVLGLVVGKVIGITGVTWLLTTLTRASLDSAVRWIDLIGVSLLAGIGFTVSLLVAGLTFGEGSPHDDHAKVGILLASLIAALLATVVLGLRNRHYARVAAEEAEDADADGIPDVYQRGS</sequence>
<comment type="similarity">
    <text evidence="11">Belongs to the NhaA Na(+)/H(+) (TC 2.A.33) antiporter family.</text>
</comment>
<accession>A0ABY0C6E4</accession>
<dbReference type="Pfam" id="PF06965">
    <property type="entry name" value="Na_H_antiport_1"/>
    <property type="match status" value="1"/>
</dbReference>
<protein>
    <recommendedName>
        <fullName evidence="11">Na(+)/H(+) antiporter NhaA</fullName>
    </recommendedName>
    <alternativeName>
        <fullName evidence="11">Sodium/proton antiporter NhaA</fullName>
    </alternativeName>
</protein>
<keyword evidence="10 11" id="KW-0739">Sodium transport</keyword>
<feature type="transmembrane region" description="Helical" evidence="11">
    <location>
        <begin position="364"/>
        <end position="389"/>
    </location>
</feature>
<evidence type="ECO:0000256" key="2">
    <source>
        <dbReference type="ARBA" id="ARBA00022448"/>
    </source>
</evidence>
<keyword evidence="7 11" id="KW-0915">Sodium</keyword>
<organism evidence="13 14">
    <name type="scientific">Labedella gwakjiensis</name>
    <dbReference type="NCBI Taxonomy" id="390269"/>
    <lineage>
        <taxon>Bacteria</taxon>
        <taxon>Bacillati</taxon>
        <taxon>Actinomycetota</taxon>
        <taxon>Actinomycetes</taxon>
        <taxon>Micrococcales</taxon>
        <taxon>Microbacteriaceae</taxon>
        <taxon>Labedella</taxon>
    </lineage>
</organism>
<keyword evidence="6 11" id="KW-1133">Transmembrane helix</keyword>
<name>A0ABY0C6E4_9MICO</name>
<comment type="caution">
    <text evidence="13">The sequence shown here is derived from an EMBL/GenBank/DDBJ whole genome shotgun (WGS) entry which is preliminary data.</text>
</comment>
<feature type="transmembrane region" description="Helical" evidence="11">
    <location>
        <begin position="401"/>
        <end position="426"/>
    </location>
</feature>
<feature type="transmembrane region" description="Helical" evidence="11">
    <location>
        <begin position="154"/>
        <end position="174"/>
    </location>
</feature>
<feature type="transmembrane region" description="Helical" evidence="11">
    <location>
        <begin position="270"/>
        <end position="287"/>
    </location>
</feature>
<feature type="region of interest" description="Disordered" evidence="12">
    <location>
        <begin position="21"/>
        <end position="49"/>
    </location>
</feature>
<reference evidence="13 14" key="1">
    <citation type="submission" date="2018-12" db="EMBL/GenBank/DDBJ databases">
        <authorList>
            <person name="hu s."/>
            <person name="Xu Y."/>
            <person name="Xu B."/>
            <person name="Li F."/>
        </authorList>
    </citation>
    <scope>NUCLEOTIDE SEQUENCE [LARGE SCALE GENOMIC DNA]</scope>
    <source>
        <strain evidence="13 14">KSW2-17</strain>
    </source>
</reference>
<proteinExistence type="inferred from homology"/>
<evidence type="ECO:0000256" key="5">
    <source>
        <dbReference type="ARBA" id="ARBA00022692"/>
    </source>
</evidence>
<comment type="catalytic activity">
    <reaction evidence="11">
        <text>Na(+)(in) + 2 H(+)(out) = Na(+)(out) + 2 H(+)(in)</text>
        <dbReference type="Rhea" id="RHEA:29251"/>
        <dbReference type="ChEBI" id="CHEBI:15378"/>
        <dbReference type="ChEBI" id="CHEBI:29101"/>
    </reaction>
</comment>
<evidence type="ECO:0000256" key="9">
    <source>
        <dbReference type="ARBA" id="ARBA00023136"/>
    </source>
</evidence>
<evidence type="ECO:0000256" key="12">
    <source>
        <dbReference type="SAM" id="MobiDB-lite"/>
    </source>
</evidence>